<dbReference type="NCBIfam" id="TIGR03233">
    <property type="entry name" value="DNA_S_dndB"/>
    <property type="match status" value="1"/>
</dbReference>
<comment type="caution">
    <text evidence="1">The sequence shown here is derived from an EMBL/GenBank/DDBJ whole genome shotgun (WGS) entry which is preliminary data.</text>
</comment>
<dbReference type="RefSeq" id="WP_183410047.1">
    <property type="nucleotide sequence ID" value="NZ_JACHWY010000001.1"/>
</dbReference>
<name>A0A7W4W4R5_9GAMM</name>
<dbReference type="AlphaFoldDB" id="A0A7W4W4R5"/>
<evidence type="ECO:0000313" key="1">
    <source>
        <dbReference type="EMBL" id="MBB3047425.1"/>
    </source>
</evidence>
<gene>
    <name evidence="1" type="ORF">FHR99_001661</name>
</gene>
<protein>
    <submittedName>
        <fullName evidence="1">DNA sulfur modification protein DndB</fullName>
    </submittedName>
</protein>
<accession>A0A7W4W4R5</accession>
<reference evidence="1 2" key="1">
    <citation type="submission" date="2020-08" db="EMBL/GenBank/DDBJ databases">
        <title>Genomic Encyclopedia of Type Strains, Phase III (KMG-III): the genomes of soil and plant-associated and newly described type strains.</title>
        <authorList>
            <person name="Whitman W."/>
        </authorList>
    </citation>
    <scope>NUCLEOTIDE SEQUENCE [LARGE SCALE GENOMIC DNA]</scope>
    <source>
        <strain evidence="1 2">CECT 8654</strain>
    </source>
</reference>
<evidence type="ECO:0000313" key="2">
    <source>
        <dbReference type="Proteomes" id="UP000537130"/>
    </source>
</evidence>
<dbReference type="EMBL" id="JACHWY010000001">
    <property type="protein sequence ID" value="MBB3047425.1"/>
    <property type="molecule type" value="Genomic_DNA"/>
</dbReference>
<dbReference type="NCBIfam" id="TIGR03187">
    <property type="entry name" value="DGQHR"/>
    <property type="match status" value="1"/>
</dbReference>
<sequence>MAEEFNHNFPAIRGIQAGKPCYIAMCPMRIVPKLFKFDEDEVPADLRAQRTLNIARIPEITSYLVENQDNYTLSSLTASINSKVKFEPFTDTGTGQNMGTLSIPMDAQILINDGQHRRKAIEEAIKENPELGHDNISVLFFIDEGLARSQQMFADLNKHAVRPSDSISTLYDLRDALSELARFTQKNVEVFYRLTELEKSSLSNRSTKLFTLSAIKNANKAILSKPKGEPLTLEERQKCVSYWNTVSTHMKDWQLALDKKVSPSELRENYIHAHAVMLQAMGMVGKQITELPEKEWGRILAMLDRIDWSRLNPEWSGRALEHGRISKKSMNVALTANLIKQKLKLPLTKEESLLEKELME</sequence>
<dbReference type="CDD" id="cd16412">
    <property type="entry name" value="dndB"/>
    <property type="match status" value="1"/>
</dbReference>
<dbReference type="Proteomes" id="UP000537130">
    <property type="component" value="Unassembled WGS sequence"/>
</dbReference>
<dbReference type="Pfam" id="PF14072">
    <property type="entry name" value="DndB"/>
    <property type="match status" value="1"/>
</dbReference>
<proteinExistence type="predicted"/>
<organism evidence="1 2">
    <name type="scientific">Litorivivens lipolytica</name>
    <dbReference type="NCBI Taxonomy" id="1524264"/>
    <lineage>
        <taxon>Bacteria</taxon>
        <taxon>Pseudomonadati</taxon>
        <taxon>Pseudomonadota</taxon>
        <taxon>Gammaproteobacteria</taxon>
        <taxon>Litorivivens</taxon>
    </lineage>
</organism>
<dbReference type="InterPro" id="IPR017642">
    <property type="entry name" value="DNA_S_mod_DndB"/>
</dbReference>
<keyword evidence="2" id="KW-1185">Reference proteome</keyword>
<dbReference type="InterPro" id="IPR017601">
    <property type="entry name" value="DGQHR-contain_dom"/>
</dbReference>